<organism evidence="2 3">
    <name type="scientific">Euroglyphus maynei</name>
    <name type="common">Mayne's house dust mite</name>
    <dbReference type="NCBI Taxonomy" id="6958"/>
    <lineage>
        <taxon>Eukaryota</taxon>
        <taxon>Metazoa</taxon>
        <taxon>Ecdysozoa</taxon>
        <taxon>Arthropoda</taxon>
        <taxon>Chelicerata</taxon>
        <taxon>Arachnida</taxon>
        <taxon>Acari</taxon>
        <taxon>Acariformes</taxon>
        <taxon>Sarcoptiformes</taxon>
        <taxon>Astigmata</taxon>
        <taxon>Psoroptidia</taxon>
        <taxon>Analgoidea</taxon>
        <taxon>Pyroglyphidae</taxon>
        <taxon>Pyroglyphinae</taxon>
        <taxon>Euroglyphus</taxon>
    </lineage>
</organism>
<evidence type="ECO:0000313" key="3">
    <source>
        <dbReference type="Proteomes" id="UP000194236"/>
    </source>
</evidence>
<dbReference type="Proteomes" id="UP000194236">
    <property type="component" value="Unassembled WGS sequence"/>
</dbReference>
<dbReference type="AlphaFoldDB" id="A0A1Y3B8H8"/>
<sequence>MPPSGMFRGTITDYGDYDQCLSISEPIRTQYCLIDLAMPMPKPQPKHHNYFHKTIGLLPEKFSRHNGSTIYEYLEKYSSIFYYANFEMAICMPNTCNRHDLENILKDY</sequence>
<feature type="domain" description="Nose resistant-to-fluoxetine protein N-terminal" evidence="1">
    <location>
        <begin position="3"/>
        <end position="105"/>
    </location>
</feature>
<gene>
    <name evidence="2" type="ORF">BLA29_003317</name>
</gene>
<name>A0A1Y3B8H8_EURMA</name>
<dbReference type="Pfam" id="PF20146">
    <property type="entry name" value="NRF"/>
    <property type="match status" value="1"/>
</dbReference>
<evidence type="ECO:0000259" key="1">
    <source>
        <dbReference type="Pfam" id="PF20146"/>
    </source>
</evidence>
<dbReference type="InterPro" id="IPR006621">
    <property type="entry name" value="Nose-resist-to-fluoxetine_N"/>
</dbReference>
<protein>
    <recommendedName>
        <fullName evidence="1">Nose resistant-to-fluoxetine protein N-terminal domain-containing protein</fullName>
    </recommendedName>
</protein>
<reference evidence="2 3" key="1">
    <citation type="submission" date="2017-03" db="EMBL/GenBank/DDBJ databases">
        <title>Genome Survey of Euroglyphus maynei.</title>
        <authorList>
            <person name="Arlian L.G."/>
            <person name="Morgan M.S."/>
            <person name="Rider S.D."/>
        </authorList>
    </citation>
    <scope>NUCLEOTIDE SEQUENCE [LARGE SCALE GENOMIC DNA]</scope>
    <source>
        <strain evidence="2">Arlian Lab</strain>
        <tissue evidence="2">Whole body</tissue>
    </source>
</reference>
<evidence type="ECO:0000313" key="2">
    <source>
        <dbReference type="EMBL" id="OTF77152.1"/>
    </source>
</evidence>
<proteinExistence type="predicted"/>
<comment type="caution">
    <text evidence="2">The sequence shown here is derived from an EMBL/GenBank/DDBJ whole genome shotgun (WGS) entry which is preliminary data.</text>
</comment>
<keyword evidence="3" id="KW-1185">Reference proteome</keyword>
<dbReference type="OrthoDB" id="4794873at2759"/>
<dbReference type="EMBL" id="MUJZ01034064">
    <property type="protein sequence ID" value="OTF77152.1"/>
    <property type="molecule type" value="Genomic_DNA"/>
</dbReference>
<accession>A0A1Y3B8H8</accession>